<dbReference type="InterPro" id="IPR043502">
    <property type="entry name" value="DNA/RNA_pol_sf"/>
</dbReference>
<dbReference type="GO" id="GO:0034245">
    <property type="term" value="C:mitochondrial DNA-directed RNA polymerase complex"/>
    <property type="evidence" value="ECO:0007669"/>
    <property type="project" value="TreeGrafter"/>
</dbReference>
<dbReference type="OrthoDB" id="276422at2759"/>
<dbReference type="PANTHER" id="PTHR10102:SF0">
    <property type="entry name" value="DNA-DIRECTED RNA POLYMERASE, MITOCHONDRIAL"/>
    <property type="match status" value="1"/>
</dbReference>
<dbReference type="STRING" id="133381.A0A2T9ZLR5"/>
<proteinExistence type="predicted"/>
<evidence type="ECO:0000313" key="2">
    <source>
        <dbReference type="Proteomes" id="UP000245609"/>
    </source>
</evidence>
<dbReference type="InterPro" id="IPR002092">
    <property type="entry name" value="DNA-dir_Rpol_phage-type"/>
</dbReference>
<name>A0A2T9ZLR5_9FUNG</name>
<dbReference type="SUPFAM" id="SSF56672">
    <property type="entry name" value="DNA/RNA polymerases"/>
    <property type="match status" value="1"/>
</dbReference>
<dbReference type="Gene3D" id="3.30.70.370">
    <property type="match status" value="1"/>
</dbReference>
<gene>
    <name evidence="1" type="ORF">BB560_000020</name>
</gene>
<accession>A0A2T9ZLR5</accession>
<evidence type="ECO:0000313" key="1">
    <source>
        <dbReference type="EMBL" id="PVV05457.1"/>
    </source>
</evidence>
<reference evidence="1 2" key="1">
    <citation type="journal article" date="2018" name="MBio">
        <title>Comparative Genomics Reveals the Core Gene Toolbox for the Fungus-Insect Symbiosis.</title>
        <authorList>
            <person name="Wang Y."/>
            <person name="Stata M."/>
            <person name="Wang W."/>
            <person name="Stajich J.E."/>
            <person name="White M.M."/>
            <person name="Moncalvo J.M."/>
        </authorList>
    </citation>
    <scope>NUCLEOTIDE SEQUENCE [LARGE SCALE GENOMIC DNA]</scope>
    <source>
        <strain evidence="1 2">SC-DP-2</strain>
    </source>
</reference>
<dbReference type="AlphaFoldDB" id="A0A2T9ZLR5"/>
<dbReference type="EMBL" id="MBFS01000002">
    <property type="protein sequence ID" value="PVV05457.1"/>
    <property type="molecule type" value="Genomic_DNA"/>
</dbReference>
<dbReference type="GO" id="GO:0003899">
    <property type="term" value="F:DNA-directed RNA polymerase activity"/>
    <property type="evidence" value="ECO:0007669"/>
    <property type="project" value="InterPro"/>
</dbReference>
<sequence>MLNYISANGVKLGLILEDIHPLTNKKDILDNKTKLEIVQHNDKYYLHKNILTIAELFQDQIIYFPVFLDTRGRLYCQTDYLSFQGCELAKSLLEFVNGDEIHLDLSKNGFSNDALSYLKIFGANCYGKDKLSFLNRVK</sequence>
<protein>
    <submittedName>
        <fullName evidence="1">Uncharacterized protein</fullName>
    </submittedName>
</protein>
<dbReference type="GO" id="GO:0001018">
    <property type="term" value="F:mitochondrial promoter sequence-specific DNA binding"/>
    <property type="evidence" value="ECO:0007669"/>
    <property type="project" value="TreeGrafter"/>
</dbReference>
<dbReference type="Proteomes" id="UP000245609">
    <property type="component" value="Unassembled WGS sequence"/>
</dbReference>
<dbReference type="PANTHER" id="PTHR10102">
    <property type="entry name" value="DNA-DIRECTED RNA POLYMERASE, MITOCHONDRIAL"/>
    <property type="match status" value="1"/>
</dbReference>
<keyword evidence="2" id="KW-1185">Reference proteome</keyword>
<comment type="caution">
    <text evidence="1">The sequence shown here is derived from an EMBL/GenBank/DDBJ whole genome shotgun (WGS) entry which is preliminary data.</text>
</comment>
<organism evidence="1 2">
    <name type="scientific">Smittium megazygosporum</name>
    <dbReference type="NCBI Taxonomy" id="133381"/>
    <lineage>
        <taxon>Eukaryota</taxon>
        <taxon>Fungi</taxon>
        <taxon>Fungi incertae sedis</taxon>
        <taxon>Zoopagomycota</taxon>
        <taxon>Kickxellomycotina</taxon>
        <taxon>Harpellomycetes</taxon>
        <taxon>Harpellales</taxon>
        <taxon>Legeriomycetaceae</taxon>
        <taxon>Smittium</taxon>
    </lineage>
</organism>
<dbReference type="GO" id="GO:0006390">
    <property type="term" value="P:mitochondrial transcription"/>
    <property type="evidence" value="ECO:0007669"/>
    <property type="project" value="TreeGrafter"/>
</dbReference>